<evidence type="ECO:0000313" key="10">
    <source>
        <dbReference type="EMBL" id="KAF5338657.1"/>
    </source>
</evidence>
<keyword evidence="9" id="KW-0472">Membrane</keyword>
<comment type="subunit">
    <text evidence="9">Component of the nuclear pore complex (NPC).</text>
</comment>
<dbReference type="GO" id="GO:0031080">
    <property type="term" value="C:nuclear pore outer ring"/>
    <property type="evidence" value="ECO:0007669"/>
    <property type="project" value="TreeGrafter"/>
</dbReference>
<keyword evidence="5 9" id="KW-0653">Protein transport</keyword>
<evidence type="ECO:0000256" key="2">
    <source>
        <dbReference type="ARBA" id="ARBA00005573"/>
    </source>
</evidence>
<dbReference type="InterPro" id="IPR011502">
    <property type="entry name" value="Nucleoporin_Nup85"/>
</dbReference>
<keyword evidence="11" id="KW-1185">Reference proteome</keyword>
<accession>A0A8H5CBA1</accession>
<dbReference type="GO" id="GO:0017056">
    <property type="term" value="F:structural constituent of nuclear pore"/>
    <property type="evidence" value="ECO:0007669"/>
    <property type="project" value="TreeGrafter"/>
</dbReference>
<dbReference type="AlphaFoldDB" id="A0A8H5CBA1"/>
<dbReference type="GO" id="GO:0045893">
    <property type="term" value="P:positive regulation of DNA-templated transcription"/>
    <property type="evidence" value="ECO:0007669"/>
    <property type="project" value="TreeGrafter"/>
</dbReference>
<evidence type="ECO:0000256" key="5">
    <source>
        <dbReference type="ARBA" id="ARBA00022927"/>
    </source>
</evidence>
<comment type="subcellular location">
    <subcellularLocation>
        <location evidence="1 9">Nucleus</location>
        <location evidence="1 9">Nuclear pore complex</location>
    </subcellularLocation>
</comment>
<evidence type="ECO:0000256" key="6">
    <source>
        <dbReference type="ARBA" id="ARBA00023010"/>
    </source>
</evidence>
<dbReference type="PANTHER" id="PTHR13373">
    <property type="entry name" value="FROUNT PROTEIN-RELATED"/>
    <property type="match status" value="1"/>
</dbReference>
<evidence type="ECO:0000256" key="3">
    <source>
        <dbReference type="ARBA" id="ARBA00022448"/>
    </source>
</evidence>
<comment type="caution">
    <text evidence="10">The sequence shown here is derived from an EMBL/GenBank/DDBJ whole genome shotgun (WGS) entry which is preliminary data.</text>
</comment>
<keyword evidence="4 9" id="KW-0509">mRNA transport</keyword>
<evidence type="ECO:0000256" key="8">
    <source>
        <dbReference type="ARBA" id="ARBA00023242"/>
    </source>
</evidence>
<keyword evidence="3 9" id="KW-0813">Transport</keyword>
<evidence type="ECO:0000256" key="7">
    <source>
        <dbReference type="ARBA" id="ARBA00023132"/>
    </source>
</evidence>
<protein>
    <recommendedName>
        <fullName evidence="9">Nuclear pore complex protein Nup85</fullName>
    </recommendedName>
</protein>
<evidence type="ECO:0000256" key="9">
    <source>
        <dbReference type="RuleBase" id="RU365073"/>
    </source>
</evidence>
<keyword evidence="8 9" id="KW-0539">Nucleus</keyword>
<dbReference type="OrthoDB" id="17644at2759"/>
<dbReference type="GO" id="GO:0006606">
    <property type="term" value="P:protein import into nucleus"/>
    <property type="evidence" value="ECO:0007669"/>
    <property type="project" value="TreeGrafter"/>
</dbReference>
<dbReference type="Pfam" id="PF07575">
    <property type="entry name" value="Nucleopor_Nup85"/>
    <property type="match status" value="1"/>
</dbReference>
<keyword evidence="7 9" id="KW-0906">Nuclear pore complex</keyword>
<dbReference type="EMBL" id="JAACJK010000012">
    <property type="protein sequence ID" value="KAF5338657.1"/>
    <property type="molecule type" value="Genomic_DNA"/>
</dbReference>
<dbReference type="GO" id="GO:0006406">
    <property type="term" value="P:mRNA export from nucleus"/>
    <property type="evidence" value="ECO:0007669"/>
    <property type="project" value="TreeGrafter"/>
</dbReference>
<evidence type="ECO:0000256" key="1">
    <source>
        <dbReference type="ARBA" id="ARBA00004567"/>
    </source>
</evidence>
<name>A0A8H5CBA1_9AGAR</name>
<dbReference type="PANTHER" id="PTHR13373:SF21">
    <property type="entry name" value="NUCLEAR PORE COMPLEX PROTEIN NUP85"/>
    <property type="match status" value="1"/>
</dbReference>
<sequence>MDYAGTYTTVPALVESGAFSDLVEKGQTISAAQSPLDGSINLFVTPTNDALAQAKKPERRESEEQPIYFINPQNPPSEDRRMFLADTFLIFSALQKLINAPEYQQPSLLGADRKIALLRKLAIDFVNFIKESWIHASQPLTRPGGAPQFSSDHYRSLYTCFSLFVVLFLPEEGYEQAPVGDDLMEWLNTHFIEPSTEEGDHLSSLDRPWEDETFWPYLTRSILRGLNKASTFFLEALSKHPSEDLFHLTETMIPLIESQPRLQNFHTERDFTQSYRRWKDRVKALRIDLDRVPEERRSDDFENWWERMSDIVGILEGRSDVVKRVCEELGGDWKEVCVAWGIFVDPRLRRQDLFDTAAEVLDEMEADPTNFEDSIHAAMFSGDFTRVLEYSSKLDLWLSAHLVIFMEALGLLDVTNLDGDMSIRDATVLDYAEYLYSDPALWRITTHYMYSCDEIGKQRGDTLLTHIPLRLRQHTTDTQTADRIRSGDVVGVLKDVNEVCLQYNREGVRRSVCKIAARIFIQEKNYGLAASYLKSATNSPSQQCATSSANTTSTLSVDTKFLLNEENSTASRKVADIATRIARPLMIVSKIASKPWGNLFTSLQTALPCAATAASTTIGTWIISAEN</sequence>
<gene>
    <name evidence="10" type="ORF">D9611_012792</name>
</gene>
<dbReference type="Proteomes" id="UP000541558">
    <property type="component" value="Unassembled WGS sequence"/>
</dbReference>
<organism evidence="10 11">
    <name type="scientific">Ephemerocybe angulata</name>
    <dbReference type="NCBI Taxonomy" id="980116"/>
    <lineage>
        <taxon>Eukaryota</taxon>
        <taxon>Fungi</taxon>
        <taxon>Dikarya</taxon>
        <taxon>Basidiomycota</taxon>
        <taxon>Agaricomycotina</taxon>
        <taxon>Agaricomycetes</taxon>
        <taxon>Agaricomycetidae</taxon>
        <taxon>Agaricales</taxon>
        <taxon>Agaricineae</taxon>
        <taxon>Psathyrellaceae</taxon>
        <taxon>Ephemerocybe</taxon>
    </lineage>
</organism>
<proteinExistence type="inferred from homology"/>
<keyword evidence="6 9" id="KW-0811">Translocation</keyword>
<evidence type="ECO:0000256" key="4">
    <source>
        <dbReference type="ARBA" id="ARBA00022816"/>
    </source>
</evidence>
<reference evidence="10 11" key="1">
    <citation type="journal article" date="2020" name="ISME J.">
        <title>Uncovering the hidden diversity of litter-decomposition mechanisms in mushroom-forming fungi.</title>
        <authorList>
            <person name="Floudas D."/>
            <person name="Bentzer J."/>
            <person name="Ahren D."/>
            <person name="Johansson T."/>
            <person name="Persson P."/>
            <person name="Tunlid A."/>
        </authorList>
    </citation>
    <scope>NUCLEOTIDE SEQUENCE [LARGE SCALE GENOMIC DNA]</scope>
    <source>
        <strain evidence="10 11">CBS 175.51</strain>
    </source>
</reference>
<comment type="similarity">
    <text evidence="2 9">Belongs to the nucleoporin Nup85 family.</text>
</comment>
<comment type="function">
    <text evidence="9">Functions as a component of the nuclear pore complex (NPC).</text>
</comment>
<dbReference type="GO" id="GO:0031965">
    <property type="term" value="C:nuclear membrane"/>
    <property type="evidence" value="ECO:0007669"/>
    <property type="project" value="UniProtKB-UniRule"/>
</dbReference>
<evidence type="ECO:0000313" key="11">
    <source>
        <dbReference type="Proteomes" id="UP000541558"/>
    </source>
</evidence>